<dbReference type="GO" id="GO:0008356">
    <property type="term" value="P:asymmetric cell division"/>
    <property type="evidence" value="ECO:0007669"/>
    <property type="project" value="InterPro"/>
</dbReference>
<dbReference type="AlphaFoldDB" id="A0A9D4WLE0"/>
<gene>
    <name evidence="1" type="ORF">KIW84_051126</name>
</gene>
<dbReference type="EMBL" id="JAMSHJ010000005">
    <property type="protein sequence ID" value="KAI5403857.1"/>
    <property type="molecule type" value="Genomic_DNA"/>
</dbReference>
<dbReference type="InterPro" id="IPR040348">
    <property type="entry name" value="POLAR-like"/>
</dbReference>
<organism evidence="1 2">
    <name type="scientific">Pisum sativum</name>
    <name type="common">Garden pea</name>
    <name type="synonym">Lathyrus oleraceus</name>
    <dbReference type="NCBI Taxonomy" id="3888"/>
    <lineage>
        <taxon>Eukaryota</taxon>
        <taxon>Viridiplantae</taxon>
        <taxon>Streptophyta</taxon>
        <taxon>Embryophyta</taxon>
        <taxon>Tracheophyta</taxon>
        <taxon>Spermatophyta</taxon>
        <taxon>Magnoliopsida</taxon>
        <taxon>eudicotyledons</taxon>
        <taxon>Gunneridae</taxon>
        <taxon>Pentapetalae</taxon>
        <taxon>rosids</taxon>
        <taxon>fabids</taxon>
        <taxon>Fabales</taxon>
        <taxon>Fabaceae</taxon>
        <taxon>Papilionoideae</taxon>
        <taxon>50 kb inversion clade</taxon>
        <taxon>NPAAA clade</taxon>
        <taxon>Hologalegina</taxon>
        <taxon>IRL clade</taxon>
        <taxon>Fabeae</taxon>
        <taxon>Lathyrus</taxon>
    </lineage>
</organism>
<dbReference type="Gramene" id="PSAT_LOCUS23918_t1">
    <property type="protein sequence ID" value="CAL5204958.1"/>
    <property type="gene ID" value="PSAT_LOCUS23918"/>
</dbReference>
<sequence length="364" mass="41073">MNCLFFKSPNSNHAHFPPLRLADILANDDAAAAAVNPMDEVHKKPPYSFHRSTKCFSPRRLLASFLAALRPTKERRILKSREKMPSTPITIELKGSEAESSHLDWNDTSFKLGVGCGLLYVIAATKNELSKMVELRKEMGIILQNMKGEVQSKDALLNRLKQCDDALAEVSVADFQEVSCSNSQLSVCSQKSYGQAELKSNMGCDGFLDYDIREQGECAEEINELQAEFEYELQRLQLYLDGEDAQQQERVEVVVKDSSSKGESSSFGEVIMEHQEASCDISVGVSPVELERKLHELLEARLQDRIIELESALEYATQKLNENEIRSIWWEDTARHMPYLIPETCQFTFPLDPEAALKFNQVVG</sequence>
<evidence type="ECO:0000313" key="1">
    <source>
        <dbReference type="EMBL" id="KAI5403857.1"/>
    </source>
</evidence>
<keyword evidence="2" id="KW-1185">Reference proteome</keyword>
<dbReference type="Gramene" id="Psat5g032840.1">
    <property type="protein sequence ID" value="Psat5g032840.1.cds"/>
    <property type="gene ID" value="Psat5g032840"/>
</dbReference>
<evidence type="ECO:0000313" key="2">
    <source>
        <dbReference type="Proteomes" id="UP001058974"/>
    </source>
</evidence>
<comment type="caution">
    <text evidence="1">The sequence shown here is derived from an EMBL/GenBank/DDBJ whole genome shotgun (WGS) entry which is preliminary data.</text>
</comment>
<dbReference type="Gramene" id="Psat05G0112600-T1">
    <property type="protein sequence ID" value="KAI5403857.1"/>
    <property type="gene ID" value="KIW84_051126"/>
</dbReference>
<name>A0A9D4WLE0_PEA</name>
<dbReference type="OrthoDB" id="1916242at2759"/>
<protein>
    <recommendedName>
        <fullName evidence="3">Protein POLAR LOCALIZATION DURING ASYMMETRIC DIVISION AND REDISTRIBUTION</fullName>
    </recommendedName>
</protein>
<dbReference type="Proteomes" id="UP001058974">
    <property type="component" value="Chromosome 5"/>
</dbReference>
<reference evidence="1 2" key="1">
    <citation type="journal article" date="2022" name="Nat. Genet.">
        <title>Improved pea reference genome and pan-genome highlight genomic features and evolutionary characteristics.</title>
        <authorList>
            <person name="Yang T."/>
            <person name="Liu R."/>
            <person name="Luo Y."/>
            <person name="Hu S."/>
            <person name="Wang D."/>
            <person name="Wang C."/>
            <person name="Pandey M.K."/>
            <person name="Ge S."/>
            <person name="Xu Q."/>
            <person name="Li N."/>
            <person name="Li G."/>
            <person name="Huang Y."/>
            <person name="Saxena R.K."/>
            <person name="Ji Y."/>
            <person name="Li M."/>
            <person name="Yan X."/>
            <person name="He Y."/>
            <person name="Liu Y."/>
            <person name="Wang X."/>
            <person name="Xiang C."/>
            <person name="Varshney R.K."/>
            <person name="Ding H."/>
            <person name="Gao S."/>
            <person name="Zong X."/>
        </authorList>
    </citation>
    <scope>NUCLEOTIDE SEQUENCE [LARGE SCALE GENOMIC DNA]</scope>
    <source>
        <strain evidence="1 2">cv. Zhongwan 6</strain>
    </source>
</reference>
<dbReference type="PANTHER" id="PTHR33476:SF22">
    <property type="entry name" value="PROTEIN POLAR LOCALIZATION DURING ASYMMETRIC DIVISION AND REDISTRIBUTION"/>
    <property type="match status" value="1"/>
</dbReference>
<accession>A0A9D4WLE0</accession>
<evidence type="ECO:0008006" key="3">
    <source>
        <dbReference type="Google" id="ProtNLM"/>
    </source>
</evidence>
<dbReference type="PANTHER" id="PTHR33476">
    <property type="entry name" value="EMB|CAB62613.1"/>
    <property type="match status" value="1"/>
</dbReference>
<proteinExistence type="predicted"/>